<dbReference type="PANTHER" id="PTHR34203">
    <property type="entry name" value="METHYLTRANSFERASE, FKBM FAMILY PROTEIN"/>
    <property type="match status" value="1"/>
</dbReference>
<keyword evidence="2" id="KW-0808">Transferase</keyword>
<protein>
    <submittedName>
        <fullName evidence="2">FkbM family methyltransferase</fullName>
    </submittedName>
</protein>
<evidence type="ECO:0000313" key="2">
    <source>
        <dbReference type="EMBL" id="HHQ15943.1"/>
    </source>
</evidence>
<dbReference type="InterPro" id="IPR029063">
    <property type="entry name" value="SAM-dependent_MTases_sf"/>
</dbReference>
<reference evidence="2" key="1">
    <citation type="journal article" date="2020" name="mSystems">
        <title>Genome- and Community-Level Interaction Insights into Carbon Utilization and Element Cycling Functions of Hydrothermarchaeota in Hydrothermal Sediment.</title>
        <authorList>
            <person name="Zhou Z."/>
            <person name="Liu Y."/>
            <person name="Xu W."/>
            <person name="Pan J."/>
            <person name="Luo Z.H."/>
            <person name="Li M."/>
        </authorList>
    </citation>
    <scope>NUCLEOTIDE SEQUENCE [LARGE SCALE GENOMIC DNA]</scope>
    <source>
        <strain evidence="2">SpSt-106</strain>
    </source>
</reference>
<dbReference type="GO" id="GO:0008168">
    <property type="term" value="F:methyltransferase activity"/>
    <property type="evidence" value="ECO:0007669"/>
    <property type="project" value="UniProtKB-KW"/>
</dbReference>
<keyword evidence="2" id="KW-0489">Methyltransferase</keyword>
<comment type="caution">
    <text evidence="2">The sequence shown here is derived from an EMBL/GenBank/DDBJ whole genome shotgun (WGS) entry which is preliminary data.</text>
</comment>
<dbReference type="PANTHER" id="PTHR34203:SF15">
    <property type="entry name" value="SLL1173 PROTEIN"/>
    <property type="match status" value="1"/>
</dbReference>
<dbReference type="NCBIfam" id="TIGR01444">
    <property type="entry name" value="fkbM_fam"/>
    <property type="match status" value="1"/>
</dbReference>
<dbReference type="SUPFAM" id="SSF53335">
    <property type="entry name" value="S-adenosyl-L-methionine-dependent methyltransferases"/>
    <property type="match status" value="1"/>
</dbReference>
<dbReference type="Pfam" id="PF05050">
    <property type="entry name" value="Methyltransf_21"/>
    <property type="match status" value="1"/>
</dbReference>
<name>A0A7V6CDL8_9BACT</name>
<evidence type="ECO:0000259" key="1">
    <source>
        <dbReference type="Pfam" id="PF05050"/>
    </source>
</evidence>
<dbReference type="GO" id="GO:0032259">
    <property type="term" value="P:methylation"/>
    <property type="evidence" value="ECO:0007669"/>
    <property type="project" value="UniProtKB-KW"/>
</dbReference>
<dbReference type="Gene3D" id="3.40.50.150">
    <property type="entry name" value="Vaccinia Virus protein VP39"/>
    <property type="match status" value="1"/>
</dbReference>
<accession>A0A7V6CDL8</accession>
<dbReference type="AlphaFoldDB" id="A0A7V6CDL8"/>
<gene>
    <name evidence="2" type="ORF">ENM15_03895</name>
</gene>
<organism evidence="2">
    <name type="scientific">Thermodesulfobacterium geofontis</name>
    <dbReference type="NCBI Taxonomy" id="1295609"/>
    <lineage>
        <taxon>Bacteria</taxon>
        <taxon>Pseudomonadati</taxon>
        <taxon>Thermodesulfobacteriota</taxon>
        <taxon>Thermodesulfobacteria</taxon>
        <taxon>Thermodesulfobacteriales</taxon>
        <taxon>Thermodesulfobacteriaceae</taxon>
        <taxon>Thermodesulfobacterium</taxon>
    </lineage>
</organism>
<sequence length="256" mass="30329">MDFSIENKRKFFLERLTEQYRKTKAQKFDVLFGSGLRKKFQRLIFTPNIYLLYIFFRLISRIYPKEIIKSVELFLGKRVHVSITDQDGLFLFLFGLLLHGPDYRLTKFLIKNLKQNDIFYDIGANHGFYTYLALEFCRGVHSFEPLPDLLNELKRNLKEVVNVFLNNVALSNKIGNTFLFISSPYFKRISTINEKVLDSHYLKFRKRIKVKTTTLDEYVKTHNKPTFIKIDTEGSENLVIDGRKKFFKQQFSDNSS</sequence>
<dbReference type="InterPro" id="IPR052514">
    <property type="entry name" value="SAM-dependent_MTase"/>
</dbReference>
<proteinExistence type="predicted"/>
<dbReference type="InterPro" id="IPR006342">
    <property type="entry name" value="FkbM_mtfrase"/>
</dbReference>
<feature type="domain" description="Methyltransferase FkbM" evidence="1">
    <location>
        <begin position="121"/>
        <end position="249"/>
    </location>
</feature>
<dbReference type="EMBL" id="DRWR01000070">
    <property type="protein sequence ID" value="HHQ15943.1"/>
    <property type="molecule type" value="Genomic_DNA"/>
</dbReference>